<evidence type="ECO:0000313" key="1">
    <source>
        <dbReference type="EMBL" id="WDZ83241.1"/>
    </source>
</evidence>
<sequence>MEVDVRSLVGRAFGLLAVGLLLLAVVLAVPDPPDAPARAWQPPDGYRLTSTLTLADDRELRLWTGTSGWYVEQRRSGRTEAGVGAGGGGDRYDATEILGGLVVRVPAVGARSILVRSTGGTVRGLVDAGTSLVPVPPPGVDSVVVLPLDAAGTPLIPEVTVAVAGRE</sequence>
<dbReference type="EMBL" id="CP118615">
    <property type="protein sequence ID" value="WDZ83241.1"/>
    <property type="molecule type" value="Genomic_DNA"/>
</dbReference>
<dbReference type="RefSeq" id="WP_275029681.1">
    <property type="nucleotide sequence ID" value="NZ_CP118615.1"/>
</dbReference>
<reference evidence="1 2" key="1">
    <citation type="submission" date="2023-02" db="EMBL/GenBank/DDBJ databases">
        <authorList>
            <person name="Mo P."/>
        </authorList>
    </citation>
    <scope>NUCLEOTIDE SEQUENCE [LARGE SCALE GENOMIC DNA]</scope>
    <source>
        <strain evidence="1 2">HUAS 3</strain>
    </source>
</reference>
<name>A0ABY7ZJW1_9ACTN</name>
<protein>
    <submittedName>
        <fullName evidence="1">Uncharacterized protein</fullName>
    </submittedName>
</protein>
<dbReference type="Proteomes" id="UP001219605">
    <property type="component" value="Chromosome"/>
</dbReference>
<keyword evidence="2" id="KW-1185">Reference proteome</keyword>
<gene>
    <name evidence="1" type="ORF">PVK37_22650</name>
</gene>
<accession>A0ABY7ZJW1</accession>
<evidence type="ECO:0000313" key="2">
    <source>
        <dbReference type="Proteomes" id="UP001219605"/>
    </source>
</evidence>
<organism evidence="1 2">
    <name type="scientific">Micromonospora cathayae</name>
    <dbReference type="NCBI Taxonomy" id="3028804"/>
    <lineage>
        <taxon>Bacteria</taxon>
        <taxon>Bacillati</taxon>
        <taxon>Actinomycetota</taxon>
        <taxon>Actinomycetes</taxon>
        <taxon>Micromonosporales</taxon>
        <taxon>Micromonosporaceae</taxon>
        <taxon>Micromonospora</taxon>
    </lineage>
</organism>
<proteinExistence type="predicted"/>